<keyword evidence="11" id="KW-1185">Reference proteome</keyword>
<evidence type="ECO:0000256" key="2">
    <source>
        <dbReference type="ARBA" id="ARBA00005013"/>
    </source>
</evidence>
<evidence type="ECO:0000256" key="1">
    <source>
        <dbReference type="ARBA" id="ARBA00001353"/>
    </source>
</evidence>
<comment type="pathway">
    <text evidence="2">Cofactor biosynthesis; tetrahydrofolate biosynthesis; 2-amino-4-hydroxy-6-hydroxymethyl-7,8-dihydropteridine diphosphate from 7,8-dihydroneopterin triphosphate: step 3/4.</text>
</comment>
<proteinExistence type="inferred from homology"/>
<dbReference type="AlphaFoldDB" id="A0A1V8TUB0"/>
<evidence type="ECO:0000259" key="9">
    <source>
        <dbReference type="SMART" id="SM00905"/>
    </source>
</evidence>
<evidence type="ECO:0000256" key="7">
    <source>
        <dbReference type="ARBA" id="ARBA00032903"/>
    </source>
</evidence>
<evidence type="ECO:0000313" key="10">
    <source>
        <dbReference type="EMBL" id="OQO14929.1"/>
    </source>
</evidence>
<evidence type="ECO:0000256" key="8">
    <source>
        <dbReference type="SAM" id="MobiDB-lite"/>
    </source>
</evidence>
<feature type="domain" description="Dihydroneopterin aldolase/epimerase" evidence="9">
    <location>
        <begin position="159"/>
        <end position="272"/>
    </location>
</feature>
<comment type="caution">
    <text evidence="10">The sequence shown here is derived from an EMBL/GenBank/DDBJ whole genome shotgun (WGS) entry which is preliminary data.</text>
</comment>
<accession>A0A1V8TUB0</accession>
<evidence type="ECO:0000256" key="4">
    <source>
        <dbReference type="ARBA" id="ARBA00013043"/>
    </source>
</evidence>
<reference evidence="11" key="1">
    <citation type="submission" date="2017-03" db="EMBL/GenBank/DDBJ databases">
        <title>Genomes of endolithic fungi from Antarctica.</title>
        <authorList>
            <person name="Coleine C."/>
            <person name="Masonjones S."/>
            <person name="Stajich J.E."/>
        </authorList>
    </citation>
    <scope>NUCLEOTIDE SEQUENCE [LARGE SCALE GENOMIC DNA]</scope>
    <source>
        <strain evidence="11">CCFEE 5527</strain>
    </source>
</reference>
<keyword evidence="6" id="KW-0456">Lyase</keyword>
<dbReference type="GO" id="GO:0004150">
    <property type="term" value="F:dihydroneopterin aldolase activity"/>
    <property type="evidence" value="ECO:0007669"/>
    <property type="project" value="UniProtKB-EC"/>
</dbReference>
<dbReference type="Gene3D" id="3.30.1130.10">
    <property type="match status" value="2"/>
</dbReference>
<dbReference type="EC" id="4.1.2.25" evidence="4"/>
<dbReference type="SUPFAM" id="SSF55620">
    <property type="entry name" value="Tetrahydrobiopterin biosynthesis enzymes-like"/>
    <property type="match status" value="1"/>
</dbReference>
<comment type="similarity">
    <text evidence="3">Belongs to the DHNA family.</text>
</comment>
<evidence type="ECO:0000256" key="5">
    <source>
        <dbReference type="ARBA" id="ARBA00022909"/>
    </source>
</evidence>
<evidence type="ECO:0000313" key="11">
    <source>
        <dbReference type="Proteomes" id="UP000192596"/>
    </source>
</evidence>
<dbReference type="STRING" id="1507870.A0A1V8TUB0"/>
<comment type="catalytic activity">
    <reaction evidence="1">
        <text>7,8-dihydroneopterin = 6-hydroxymethyl-7,8-dihydropterin + glycolaldehyde</text>
        <dbReference type="Rhea" id="RHEA:10540"/>
        <dbReference type="ChEBI" id="CHEBI:17001"/>
        <dbReference type="ChEBI" id="CHEBI:17071"/>
        <dbReference type="ChEBI" id="CHEBI:44841"/>
        <dbReference type="EC" id="4.1.2.25"/>
    </reaction>
</comment>
<dbReference type="OrthoDB" id="5425486at2759"/>
<dbReference type="InterPro" id="IPR006156">
    <property type="entry name" value="Dihydroneopterin_aldolase"/>
</dbReference>
<feature type="compositionally biased region" description="Basic and acidic residues" evidence="8">
    <location>
        <begin position="9"/>
        <end position="20"/>
    </location>
</feature>
<feature type="region of interest" description="Disordered" evidence="8">
    <location>
        <begin position="1"/>
        <end position="20"/>
    </location>
</feature>
<dbReference type="PANTHER" id="PTHR42844:SF1">
    <property type="entry name" value="DIHYDRONEOPTERIN ALDOLASE 1-RELATED"/>
    <property type="match status" value="1"/>
</dbReference>
<dbReference type="InParanoid" id="A0A1V8TUB0"/>
<dbReference type="GO" id="GO:0005737">
    <property type="term" value="C:cytoplasm"/>
    <property type="evidence" value="ECO:0007669"/>
    <property type="project" value="TreeGrafter"/>
</dbReference>
<sequence length="277" mass="30180">MSDELQESSSRHQSADPDFATRAENSIISVQGLRLDAVTAPNIWGDVKPQPATINIKIYLREAFKSAATADALDNSTVHYGELAKRIRKASSQSPGSKYPLEDIIESAVGTTENISFNILEVVAELVLPKSSTYGQALSISESRVFVDKSGTAAVRDHVKFQGLRLMVLVGVNAYERSGKQPVVLDVLIGLDSPIGGSIATMEQIFPLERFLADEIEKTAFETLESLAEHVYALLRGRLEAMPLARADVVQLRFEKPAAIAFADAAVVQIRRRLTLG</sequence>
<dbReference type="PANTHER" id="PTHR42844">
    <property type="entry name" value="DIHYDRONEOPTERIN ALDOLASE 1-RELATED"/>
    <property type="match status" value="1"/>
</dbReference>
<organism evidence="10 11">
    <name type="scientific">Cryoendolithus antarcticus</name>
    <dbReference type="NCBI Taxonomy" id="1507870"/>
    <lineage>
        <taxon>Eukaryota</taxon>
        <taxon>Fungi</taxon>
        <taxon>Dikarya</taxon>
        <taxon>Ascomycota</taxon>
        <taxon>Pezizomycotina</taxon>
        <taxon>Dothideomycetes</taxon>
        <taxon>Dothideomycetidae</taxon>
        <taxon>Cladosporiales</taxon>
        <taxon>Cladosporiaceae</taxon>
        <taxon>Cryoendolithus</taxon>
    </lineage>
</organism>
<name>A0A1V8TUB0_9PEZI</name>
<evidence type="ECO:0000256" key="6">
    <source>
        <dbReference type="ARBA" id="ARBA00023239"/>
    </source>
</evidence>
<dbReference type="EMBL" id="NAJO01000001">
    <property type="protein sequence ID" value="OQO14929.1"/>
    <property type="molecule type" value="Genomic_DNA"/>
</dbReference>
<dbReference type="InterPro" id="IPR043133">
    <property type="entry name" value="GTP-CH-I_C/QueF"/>
</dbReference>
<dbReference type="SMART" id="SM00905">
    <property type="entry name" value="FolB"/>
    <property type="match status" value="1"/>
</dbReference>
<gene>
    <name evidence="10" type="ORF">B0A48_00311</name>
</gene>
<dbReference type="GO" id="GO:0046656">
    <property type="term" value="P:folic acid biosynthetic process"/>
    <property type="evidence" value="ECO:0007669"/>
    <property type="project" value="UniProtKB-KW"/>
</dbReference>
<evidence type="ECO:0000256" key="3">
    <source>
        <dbReference type="ARBA" id="ARBA00005708"/>
    </source>
</evidence>
<dbReference type="InterPro" id="IPR006157">
    <property type="entry name" value="FolB_dom"/>
</dbReference>
<keyword evidence="5" id="KW-0289">Folate biosynthesis</keyword>
<dbReference type="Proteomes" id="UP000192596">
    <property type="component" value="Unassembled WGS sequence"/>
</dbReference>
<dbReference type="Pfam" id="PF02152">
    <property type="entry name" value="FolB"/>
    <property type="match status" value="1"/>
</dbReference>
<protein>
    <recommendedName>
        <fullName evidence="4">dihydroneopterin aldolase</fullName>
        <ecNumber evidence="4">4.1.2.25</ecNumber>
    </recommendedName>
    <alternativeName>
        <fullName evidence="7">7,8-dihydroneopterin aldolase</fullName>
    </alternativeName>
</protein>